<dbReference type="InterPro" id="IPR052595">
    <property type="entry name" value="LRRC69/RLP"/>
</dbReference>
<dbReference type="EMBL" id="QGKY02000094">
    <property type="protein sequence ID" value="KAF2601261.1"/>
    <property type="molecule type" value="Genomic_DNA"/>
</dbReference>
<feature type="domain" description="Disease resistance R13L4/SHOC-2-like LRR" evidence="3">
    <location>
        <begin position="34"/>
        <end position="143"/>
    </location>
</feature>
<protein>
    <recommendedName>
        <fullName evidence="3">Disease resistance R13L4/SHOC-2-like LRR domain-containing protein</fullName>
    </recommendedName>
</protein>
<dbReference type="InterPro" id="IPR003591">
    <property type="entry name" value="Leu-rich_rpt_typical-subtyp"/>
</dbReference>
<dbReference type="SUPFAM" id="SSF52058">
    <property type="entry name" value="L domain-like"/>
    <property type="match status" value="1"/>
</dbReference>
<reference evidence="4" key="1">
    <citation type="submission" date="2019-12" db="EMBL/GenBank/DDBJ databases">
        <title>Genome sequencing and annotation of Brassica cretica.</title>
        <authorList>
            <person name="Studholme D.J."/>
            <person name="Sarris P.F."/>
        </authorList>
    </citation>
    <scope>NUCLEOTIDE SEQUENCE</scope>
    <source>
        <strain evidence="4">PFS-102/07</strain>
        <tissue evidence="4">Leaf</tissue>
    </source>
</reference>
<keyword evidence="2" id="KW-0677">Repeat</keyword>
<organism evidence="4">
    <name type="scientific">Brassica cretica</name>
    <name type="common">Mustard</name>
    <dbReference type="NCBI Taxonomy" id="69181"/>
    <lineage>
        <taxon>Eukaryota</taxon>
        <taxon>Viridiplantae</taxon>
        <taxon>Streptophyta</taxon>
        <taxon>Embryophyta</taxon>
        <taxon>Tracheophyta</taxon>
        <taxon>Spermatophyta</taxon>
        <taxon>Magnoliopsida</taxon>
        <taxon>eudicotyledons</taxon>
        <taxon>Gunneridae</taxon>
        <taxon>Pentapetalae</taxon>
        <taxon>rosids</taxon>
        <taxon>malvids</taxon>
        <taxon>Brassicales</taxon>
        <taxon>Brassicaceae</taxon>
        <taxon>Brassiceae</taxon>
        <taxon>Brassica</taxon>
    </lineage>
</organism>
<comment type="caution">
    <text evidence="4">The sequence shown here is derived from an EMBL/GenBank/DDBJ whole genome shotgun (WGS) entry which is preliminary data.</text>
</comment>
<dbReference type="InterPro" id="IPR001611">
    <property type="entry name" value="Leu-rich_rpt"/>
</dbReference>
<dbReference type="SMART" id="SM00369">
    <property type="entry name" value="LRR_TYP"/>
    <property type="match status" value="4"/>
</dbReference>
<dbReference type="AlphaFoldDB" id="A0A8S9L5D2"/>
<dbReference type="PANTHER" id="PTHR48057">
    <property type="entry name" value="LEUCINE-RICH REPEAT SERINE/THREONINE-PROTEIN KINASE 1"/>
    <property type="match status" value="1"/>
</dbReference>
<dbReference type="InterPro" id="IPR055414">
    <property type="entry name" value="LRR_R13L4/SHOC2-like"/>
</dbReference>
<accession>A0A8S9L5D2</accession>
<dbReference type="Pfam" id="PF23598">
    <property type="entry name" value="LRR_14"/>
    <property type="match status" value="1"/>
</dbReference>
<dbReference type="InterPro" id="IPR032675">
    <property type="entry name" value="LRR_dom_sf"/>
</dbReference>
<evidence type="ECO:0000259" key="3">
    <source>
        <dbReference type="Pfam" id="PF23598"/>
    </source>
</evidence>
<name>A0A8S9L5D2_BRACR</name>
<dbReference type="Gene3D" id="3.80.10.10">
    <property type="entry name" value="Ribonuclease Inhibitor"/>
    <property type="match status" value="2"/>
</dbReference>
<evidence type="ECO:0000313" key="4">
    <source>
        <dbReference type="EMBL" id="KAF2601261.1"/>
    </source>
</evidence>
<sequence>MTLRFLKQVPSSIGGLNSLLQLQLGSTPIKSLPKEIASLYFIRELGLRNCKSLRFLPRSIGDLVTLHSLYLDGSDIEELRYEFGKLENLVTLRLNNCERLDRLPETFGGLKSLHHLYMQETSVAELPESFGNLSNLRVLKMQKRPVFRSSENDSPGTSAVMPNSFSNLVLLEELDARGCSIRGKIPDDWEKLSSMKILDLGDNCFHSLPSSLEGLSKLKTLSLYDCRELECVPALPWKLEQLNLANCVSLKSISDLSKLEILHDLNLTNCEKLVDVPGLEHLTSLERLYMCGCNLSCSLAVKKRLAKVPLKMMRNLSLPGKRIPDWFSQGPVTFSVQPNRELRGVIIAVVVALNQESRDNYILHDVLEVRAQVLKLGVPLYTHTLHLAGVPKTDDDQLHICRYSALHPMITELKDGYTLQVIKRDPPIKQGVELKMHGIHLIYEGDDDFKSKEHLMTETQLTVPQKLSNFFGSLEEGEVS</sequence>
<proteinExistence type="predicted"/>
<gene>
    <name evidence="4" type="ORF">F2Q70_00028405</name>
</gene>
<evidence type="ECO:0000256" key="1">
    <source>
        <dbReference type="ARBA" id="ARBA00022614"/>
    </source>
</evidence>
<evidence type="ECO:0000256" key="2">
    <source>
        <dbReference type="ARBA" id="ARBA00022737"/>
    </source>
</evidence>
<keyword evidence="1" id="KW-0433">Leucine-rich repeat</keyword>
<dbReference type="Pfam" id="PF00560">
    <property type="entry name" value="LRR_1"/>
    <property type="match status" value="1"/>
</dbReference>